<feature type="region of interest" description="Disordered" evidence="1">
    <location>
        <begin position="133"/>
        <end position="154"/>
    </location>
</feature>
<keyword evidence="4" id="KW-1185">Reference proteome</keyword>
<dbReference type="PANTHER" id="PTHR30441:SF4">
    <property type="entry name" value="PROTEIN ASMA"/>
    <property type="match status" value="1"/>
</dbReference>
<evidence type="ECO:0000259" key="2">
    <source>
        <dbReference type="Pfam" id="PF05170"/>
    </source>
</evidence>
<gene>
    <name evidence="3" type="ORF">SAMN05421779_1124</name>
</gene>
<feature type="compositionally biased region" description="Basic and acidic residues" evidence="1">
    <location>
        <begin position="353"/>
        <end position="368"/>
    </location>
</feature>
<dbReference type="RefSeq" id="WP_076402081.1">
    <property type="nucleotide sequence ID" value="NZ_FTOA01000012.1"/>
</dbReference>
<sequence>MRITTILAIVGGGIVVVGAAGAALLMSIDVNKYKGEIAAQVEQATGRKLDIKGDLSLSIGLTPAVVVNGVSFANAPWSATPTMVGVERFEAEVDLMAALGGTLNVTRLVLIKPTIVLEKKGGKVNWSFDTAKPAAPPASTPVPASTASTPAPAGAMPLPALQSVKIEQARVIYRDLDAGTEDILSLASLSADAKGTSDPLKIALDGAYGAVAFKLTGTVGAIAALNGTAPYPIDLTGTLAGIDLGAKGSIAEPMAAKGVDLAVTLGAKSLDGLKPLVGELPKMPPVTLATQLKGGGTAWTASALSLTVGKSSAKGDVSVALDGARPQVKATVQAPLLDLQEMLPEQAAQAKQAVEKGLDAGSPKEKAKGGRVLPADPLPLSSLKLADAVVDLAIDKTILPSGIEIAGISVKGTLSNGVLKLAPVAARLGDGQVKAEGVIDASGGKSAKADLTITADKVILGKLFEQIKRPDLLTGSPTSAKLKLVGQGNSVAALAGSLNGSVLVTVGEGKIHNSLLDWAGADILNQISERMNPFSERQPYTDLSCGVVNLKAVNGVATWDKQIAFQTTKMNVVSSGESKLGAETLDIAVRPYAREGVGISAGKLAEMIRLQGTYADPKIGIDAEGVMRNVGSVVGALATGGTSLLAEALIDRSSQEAEPCKVALGEKAASSSSQSGSKDAKQSGSSGVLNGVTKGLGGLFGQ</sequence>
<dbReference type="EMBL" id="FTOA01000012">
    <property type="protein sequence ID" value="SIT19172.1"/>
    <property type="molecule type" value="Genomic_DNA"/>
</dbReference>
<dbReference type="Pfam" id="PF05170">
    <property type="entry name" value="AsmA"/>
    <property type="match status" value="2"/>
</dbReference>
<feature type="compositionally biased region" description="Low complexity" evidence="1">
    <location>
        <begin position="141"/>
        <end position="154"/>
    </location>
</feature>
<dbReference type="OrthoDB" id="225437at2"/>
<evidence type="ECO:0000313" key="3">
    <source>
        <dbReference type="EMBL" id="SIT19172.1"/>
    </source>
</evidence>
<feature type="domain" description="AsmA" evidence="2">
    <location>
        <begin position="4"/>
        <end position="180"/>
    </location>
</feature>
<dbReference type="Proteomes" id="UP000185678">
    <property type="component" value="Unassembled WGS sequence"/>
</dbReference>
<protein>
    <recommendedName>
        <fullName evidence="2">AsmA domain-containing protein</fullName>
    </recommendedName>
</protein>
<accession>A0A1N7Q8J3</accession>
<evidence type="ECO:0000313" key="4">
    <source>
        <dbReference type="Proteomes" id="UP000185678"/>
    </source>
</evidence>
<feature type="domain" description="AsmA" evidence="2">
    <location>
        <begin position="310"/>
        <end position="558"/>
    </location>
</feature>
<organism evidence="3 4">
    <name type="scientific">Insolitispirillum peregrinum</name>
    <dbReference type="NCBI Taxonomy" id="80876"/>
    <lineage>
        <taxon>Bacteria</taxon>
        <taxon>Pseudomonadati</taxon>
        <taxon>Pseudomonadota</taxon>
        <taxon>Alphaproteobacteria</taxon>
        <taxon>Rhodospirillales</taxon>
        <taxon>Novispirillaceae</taxon>
        <taxon>Insolitispirillum</taxon>
    </lineage>
</organism>
<evidence type="ECO:0000256" key="1">
    <source>
        <dbReference type="SAM" id="MobiDB-lite"/>
    </source>
</evidence>
<feature type="region of interest" description="Disordered" evidence="1">
    <location>
        <begin position="663"/>
        <end position="702"/>
    </location>
</feature>
<dbReference type="GO" id="GO:0005886">
    <property type="term" value="C:plasma membrane"/>
    <property type="evidence" value="ECO:0007669"/>
    <property type="project" value="TreeGrafter"/>
</dbReference>
<dbReference type="PANTHER" id="PTHR30441">
    <property type="entry name" value="DUF748 DOMAIN-CONTAINING PROTEIN"/>
    <property type="match status" value="1"/>
</dbReference>
<feature type="region of interest" description="Disordered" evidence="1">
    <location>
        <begin position="352"/>
        <end position="373"/>
    </location>
</feature>
<reference evidence="3 4" key="1">
    <citation type="submission" date="2017-01" db="EMBL/GenBank/DDBJ databases">
        <authorList>
            <person name="Mah S.A."/>
            <person name="Swanson W.J."/>
            <person name="Moy G.W."/>
            <person name="Vacquier V.D."/>
        </authorList>
    </citation>
    <scope>NUCLEOTIDE SEQUENCE [LARGE SCALE GENOMIC DNA]</scope>
    <source>
        <strain evidence="3 4">DSM 11589</strain>
    </source>
</reference>
<feature type="compositionally biased region" description="Low complexity" evidence="1">
    <location>
        <begin position="667"/>
        <end position="687"/>
    </location>
</feature>
<name>A0A1N7Q8J3_9PROT</name>
<dbReference type="InterPro" id="IPR052894">
    <property type="entry name" value="AsmA-related"/>
</dbReference>
<dbReference type="AlphaFoldDB" id="A0A1N7Q8J3"/>
<dbReference type="STRING" id="80876.SAMN05421779_1124"/>
<dbReference type="GO" id="GO:0090313">
    <property type="term" value="P:regulation of protein targeting to membrane"/>
    <property type="evidence" value="ECO:0007669"/>
    <property type="project" value="TreeGrafter"/>
</dbReference>
<dbReference type="InterPro" id="IPR007844">
    <property type="entry name" value="AsmA"/>
</dbReference>
<proteinExistence type="predicted"/>